<reference evidence="10 11" key="1">
    <citation type="journal article" date="2024" name="Front. Microbiol.">
        <title>Novel thermophilic genera Geochorda gen. nov. and Carboxydochorda gen. nov. from the deep terrestrial subsurface reveal the ecophysiological diversity in the class Limnochordia.</title>
        <authorList>
            <person name="Karnachuk O.V."/>
            <person name="Lukina A.P."/>
            <person name="Avakyan M.R."/>
            <person name="Kadnikov V.V."/>
            <person name="Begmatov S."/>
            <person name="Beletsky A.V."/>
            <person name="Vlasova K.G."/>
            <person name="Novikov A.A."/>
            <person name="Shcherbakova V.A."/>
            <person name="Mardanov A.V."/>
            <person name="Ravin N.V."/>
        </authorList>
    </citation>
    <scope>NUCLEOTIDE SEQUENCE [LARGE SCALE GENOMIC DNA]</scope>
    <source>
        <strain evidence="10 11">L945</strain>
    </source>
</reference>
<protein>
    <recommendedName>
        <fullName evidence="9">Protein translocase subunit SecE</fullName>
    </recommendedName>
</protein>
<gene>
    <name evidence="9 10" type="primary">secE</name>
    <name evidence="10" type="ORF">U7230_01445</name>
</gene>
<keyword evidence="4 9" id="KW-0812">Transmembrane</keyword>
<evidence type="ECO:0000256" key="9">
    <source>
        <dbReference type="HAMAP-Rule" id="MF_00422"/>
    </source>
</evidence>
<evidence type="ECO:0000256" key="6">
    <source>
        <dbReference type="ARBA" id="ARBA00022989"/>
    </source>
</evidence>
<evidence type="ECO:0000256" key="5">
    <source>
        <dbReference type="ARBA" id="ARBA00022927"/>
    </source>
</evidence>
<keyword evidence="6 9" id="KW-1133">Transmembrane helix</keyword>
<dbReference type="PROSITE" id="PS01067">
    <property type="entry name" value="SECE_SEC61G"/>
    <property type="match status" value="1"/>
</dbReference>
<dbReference type="Proteomes" id="UP001332192">
    <property type="component" value="Chromosome"/>
</dbReference>
<evidence type="ECO:0000256" key="8">
    <source>
        <dbReference type="ARBA" id="ARBA00023136"/>
    </source>
</evidence>
<proteinExistence type="inferred from homology"/>
<keyword evidence="11" id="KW-1185">Reference proteome</keyword>
<evidence type="ECO:0000256" key="2">
    <source>
        <dbReference type="ARBA" id="ARBA00022448"/>
    </source>
</evidence>
<feature type="transmembrane region" description="Helical" evidence="9">
    <location>
        <begin position="44"/>
        <end position="69"/>
    </location>
</feature>
<dbReference type="RefSeq" id="WP_324716976.1">
    <property type="nucleotide sequence ID" value="NZ_CP141615.1"/>
</dbReference>
<dbReference type="InterPro" id="IPR001901">
    <property type="entry name" value="Translocase_SecE/Sec61-g"/>
</dbReference>
<dbReference type="InterPro" id="IPR038379">
    <property type="entry name" value="SecE_sf"/>
</dbReference>
<evidence type="ECO:0000256" key="1">
    <source>
        <dbReference type="ARBA" id="ARBA00004370"/>
    </source>
</evidence>
<evidence type="ECO:0000256" key="4">
    <source>
        <dbReference type="ARBA" id="ARBA00022692"/>
    </source>
</evidence>
<comment type="subcellular location">
    <subcellularLocation>
        <location evidence="9">Cell membrane</location>
        <topology evidence="9">Single-pass membrane protein</topology>
    </subcellularLocation>
    <subcellularLocation>
        <location evidence="1">Membrane</location>
    </subcellularLocation>
</comment>
<evidence type="ECO:0000313" key="11">
    <source>
        <dbReference type="Proteomes" id="UP001332192"/>
    </source>
</evidence>
<dbReference type="InterPro" id="IPR005807">
    <property type="entry name" value="SecE_bac"/>
</dbReference>
<keyword evidence="2 9" id="KW-0813">Transport</keyword>
<accession>A0ABZ1BYC8</accession>
<comment type="subunit">
    <text evidence="9">Component of the Sec protein translocase complex. Heterotrimer consisting of SecY, SecE and SecG subunits. The heterotrimers can form oligomers, although 1 heterotrimer is thought to be able to translocate proteins. Interacts with the ribosome. Interacts with SecDF, and other proteins may be involved. Interacts with SecA.</text>
</comment>
<comment type="similarity">
    <text evidence="9">Belongs to the SecE/SEC61-gamma family.</text>
</comment>
<dbReference type="HAMAP" id="MF_00422">
    <property type="entry name" value="SecE"/>
    <property type="match status" value="1"/>
</dbReference>
<dbReference type="PANTHER" id="PTHR33910:SF1">
    <property type="entry name" value="PROTEIN TRANSLOCASE SUBUNIT SECE"/>
    <property type="match status" value="1"/>
</dbReference>
<dbReference type="Pfam" id="PF00584">
    <property type="entry name" value="SecE"/>
    <property type="match status" value="1"/>
</dbReference>
<keyword evidence="8 9" id="KW-0472">Membrane</keyword>
<organism evidence="10 11">
    <name type="scientific">Carboxydichorda subterranea</name>
    <dbReference type="NCBI Taxonomy" id="3109565"/>
    <lineage>
        <taxon>Bacteria</taxon>
        <taxon>Bacillati</taxon>
        <taxon>Bacillota</taxon>
        <taxon>Limnochordia</taxon>
        <taxon>Limnochordales</taxon>
        <taxon>Geochordaceae</taxon>
        <taxon>Carboxydichorda</taxon>
    </lineage>
</organism>
<keyword evidence="5 9" id="KW-0653">Protein transport</keyword>
<keyword evidence="7 9" id="KW-0811">Translocation</keyword>
<dbReference type="PANTHER" id="PTHR33910">
    <property type="entry name" value="PROTEIN TRANSLOCASE SUBUNIT SECE"/>
    <property type="match status" value="1"/>
</dbReference>
<dbReference type="Gene3D" id="1.20.5.1030">
    <property type="entry name" value="Preprotein translocase secy subunit"/>
    <property type="match status" value="1"/>
</dbReference>
<evidence type="ECO:0000256" key="7">
    <source>
        <dbReference type="ARBA" id="ARBA00023010"/>
    </source>
</evidence>
<sequence length="82" mass="9270">MAISQQRTGRAERAKVRLGDRLRRFLREVRAEMRKVVWPTRHELVTYTLVVLVTVAVVAALMGLVDFVIGRALVTNLLGLRG</sequence>
<evidence type="ECO:0000313" key="10">
    <source>
        <dbReference type="EMBL" id="WRP17706.1"/>
    </source>
</evidence>
<keyword evidence="3 9" id="KW-1003">Cell membrane</keyword>
<comment type="function">
    <text evidence="9">Essential subunit of the Sec protein translocation channel SecYEG. Clamps together the 2 halves of SecY. May contact the channel plug during translocation.</text>
</comment>
<dbReference type="NCBIfam" id="TIGR00964">
    <property type="entry name" value="secE_bact"/>
    <property type="match status" value="1"/>
</dbReference>
<name>A0ABZ1BYC8_9FIRM</name>
<evidence type="ECO:0000256" key="3">
    <source>
        <dbReference type="ARBA" id="ARBA00022475"/>
    </source>
</evidence>
<dbReference type="EMBL" id="CP141615">
    <property type="protein sequence ID" value="WRP17706.1"/>
    <property type="molecule type" value="Genomic_DNA"/>
</dbReference>